<evidence type="ECO:0000259" key="2">
    <source>
        <dbReference type="Pfam" id="PF07075"/>
    </source>
</evidence>
<sequence>MKKWLISLTALVLVFTSFSMVFADHDNGKGKGHQNKLELGVEVLLNERADLIEGKNVGLITNPTGVDKELNSVVDLLHNDPDTNLTALYGPEHGVRGSAQAGEYVEFYIDEKTGLPVYSLYGKTRKPTPEMLEGIDTLLFDIQDVGTRFYTYIYTMAYAMEAAAENDIEFIVLDRPNPISGTKVEGPVLESEYKSFVGNYEIPLRHGMTVGELAKLFNEEFDIGADLTVVEMNGWKRNMYYEDTGLEFVLPSPNMPTTDTALVYPGAALIEGTNVSEGRGTTKPFQLLGAPFINASNLAAHLNEKEIPGVKFRAASFTPMFSKHAGDLSHGVEIHMTHKQSFAPVTTGLHIVKAIHDLYPEDFQFRAENSAGISFFDNLIGNGWVREAIENGESVEDIQAQWQEGLNEFKEVREQYLLY</sequence>
<keyword evidence="1" id="KW-0732">Signal</keyword>
<name>A0ABW5QBL4_9BACI</name>
<evidence type="ECO:0000313" key="4">
    <source>
        <dbReference type="EMBL" id="MFD2639125.1"/>
    </source>
</evidence>
<dbReference type="InterPro" id="IPR048503">
    <property type="entry name" value="NamZ_C"/>
</dbReference>
<protein>
    <submittedName>
        <fullName evidence="4">Exo-beta-N-acetylmuramidase NamZ domain-containing protein</fullName>
    </submittedName>
</protein>
<organism evidence="4 5">
    <name type="scientific">Piscibacillus salipiscarius</name>
    <dbReference type="NCBI Taxonomy" id="299480"/>
    <lineage>
        <taxon>Bacteria</taxon>
        <taxon>Bacillati</taxon>
        <taxon>Bacillota</taxon>
        <taxon>Bacilli</taxon>
        <taxon>Bacillales</taxon>
        <taxon>Bacillaceae</taxon>
        <taxon>Piscibacillus</taxon>
    </lineage>
</organism>
<dbReference type="Pfam" id="PF20732">
    <property type="entry name" value="NamZ_C"/>
    <property type="match status" value="1"/>
</dbReference>
<proteinExistence type="predicted"/>
<reference evidence="5" key="1">
    <citation type="journal article" date="2019" name="Int. J. Syst. Evol. Microbiol.">
        <title>The Global Catalogue of Microorganisms (GCM) 10K type strain sequencing project: providing services to taxonomists for standard genome sequencing and annotation.</title>
        <authorList>
            <consortium name="The Broad Institute Genomics Platform"/>
            <consortium name="The Broad Institute Genome Sequencing Center for Infectious Disease"/>
            <person name="Wu L."/>
            <person name="Ma J."/>
        </authorList>
    </citation>
    <scope>NUCLEOTIDE SEQUENCE [LARGE SCALE GENOMIC DNA]</scope>
    <source>
        <strain evidence="5">TISTR 1571</strain>
    </source>
</reference>
<gene>
    <name evidence="4" type="ORF">ACFSW4_09640</name>
</gene>
<evidence type="ECO:0000259" key="3">
    <source>
        <dbReference type="Pfam" id="PF20732"/>
    </source>
</evidence>
<dbReference type="InterPro" id="IPR048502">
    <property type="entry name" value="NamZ_N"/>
</dbReference>
<feature type="domain" description="Peptidoglycan beta-N-acetylmuramidase NamZ C-terminal" evidence="3">
    <location>
        <begin position="262"/>
        <end position="419"/>
    </location>
</feature>
<evidence type="ECO:0000256" key="1">
    <source>
        <dbReference type="SAM" id="SignalP"/>
    </source>
</evidence>
<dbReference type="InterPro" id="IPR008302">
    <property type="entry name" value="NamZ"/>
</dbReference>
<dbReference type="PANTHER" id="PTHR42915">
    <property type="entry name" value="HYPOTHETICAL 460 KDA PROTEIN IN FEUA-SIGW INTERGENIC REGION [PRECURSOR]"/>
    <property type="match status" value="1"/>
</dbReference>
<dbReference type="Proteomes" id="UP001597452">
    <property type="component" value="Unassembled WGS sequence"/>
</dbReference>
<dbReference type="Pfam" id="PF07075">
    <property type="entry name" value="NamZ_N"/>
    <property type="match status" value="1"/>
</dbReference>
<keyword evidence="5" id="KW-1185">Reference proteome</keyword>
<feature type="chain" id="PRO_5046047921" evidence="1">
    <location>
        <begin position="24"/>
        <end position="419"/>
    </location>
</feature>
<accession>A0ABW5QBL4</accession>
<comment type="caution">
    <text evidence="4">The sequence shown here is derived from an EMBL/GenBank/DDBJ whole genome shotgun (WGS) entry which is preliminary data.</text>
</comment>
<dbReference type="PIRSF" id="PIRSF016719">
    <property type="entry name" value="UCP016719"/>
    <property type="match status" value="1"/>
</dbReference>
<dbReference type="EMBL" id="JBHUMZ010000021">
    <property type="protein sequence ID" value="MFD2639125.1"/>
    <property type="molecule type" value="Genomic_DNA"/>
</dbReference>
<dbReference type="Gene3D" id="3.40.50.12170">
    <property type="entry name" value="Uncharacterised protein PF07075, DUF1343"/>
    <property type="match status" value="1"/>
</dbReference>
<evidence type="ECO:0000313" key="5">
    <source>
        <dbReference type="Proteomes" id="UP001597452"/>
    </source>
</evidence>
<feature type="signal peptide" evidence="1">
    <location>
        <begin position="1"/>
        <end position="23"/>
    </location>
</feature>
<dbReference type="Gene3D" id="3.90.1150.140">
    <property type="match status" value="1"/>
</dbReference>
<dbReference type="RefSeq" id="WP_377328927.1">
    <property type="nucleotide sequence ID" value="NZ_JBHUMZ010000021.1"/>
</dbReference>
<feature type="domain" description="Peptidoglycan beta-N-acetylmuramidase NamZ N-terminal" evidence="2">
    <location>
        <begin position="57"/>
        <end position="258"/>
    </location>
</feature>
<dbReference type="PANTHER" id="PTHR42915:SF1">
    <property type="entry name" value="PEPTIDOGLYCAN BETA-N-ACETYLMURAMIDASE NAMZ"/>
    <property type="match status" value="1"/>
</dbReference>